<name>A0AAD4MVS9_9BILA</name>
<gene>
    <name evidence="1" type="ORF">DdX_14987</name>
</gene>
<dbReference type="Proteomes" id="UP001201812">
    <property type="component" value="Unassembled WGS sequence"/>
</dbReference>
<dbReference type="EMBL" id="JAKKPZ010000085">
    <property type="protein sequence ID" value="KAI1703252.1"/>
    <property type="molecule type" value="Genomic_DNA"/>
</dbReference>
<evidence type="ECO:0000313" key="1">
    <source>
        <dbReference type="EMBL" id="KAI1703252.1"/>
    </source>
</evidence>
<dbReference type="AlphaFoldDB" id="A0AAD4MVS9"/>
<protein>
    <submittedName>
        <fullName evidence="1">Uncharacterized protein</fullName>
    </submittedName>
</protein>
<sequence length="588" mass="68447">MEKREFMCRDQYGRLSTPLYNDGLCQFEHLIYYDNGNLLAPPETWRMDLDQIDVYYRYIGDNMENDLSRSFVYVVKSGCQNEEFQTNPNSCLINSESRYYGTNEPLKIETLYRMQCCCQDGSKCTKVQTHPKELICPYDKRIFVVNDNLITQLENNFTVFKSVDEVKLSRLCCRTFLERFYHNKDLKGFNPLLLVTSNVNAMLFKDLTKVGNSARNEISEELKRGLHHCAYYVNTEKKLCQFYFDTNSGKSLMIEKGNFVYLANIDFPRIKFELRDEDNVCFSAGGCETNIIGYECTTAKVTFLICWCKINETFYADYKLHMKLKQSLDSVKIYEPYCQVKSIHQNVTVQWSHDKFFCYESFTPHIGSFNITRMDFYNETADNAQFLLKDCLDAEKQCKVDENGMFICCCKAVFSPRNSSPKYFCNNGTLLQGFMERYKLQNPRNLVSSINERHSCDDTLKATRSVWDLDLSFHSIPLCYFSVKFSGKSALSDIKSVFYDSRNIGQGDNIGVFSMLCQVGKWTPQENARGCACRFFEPAVLKLRRSKIKSELSCCCVARYMNDYKQIALNMIKNRVIPYKMQEISNKP</sequence>
<proteinExistence type="predicted"/>
<organism evidence="1 2">
    <name type="scientific">Ditylenchus destructor</name>
    <dbReference type="NCBI Taxonomy" id="166010"/>
    <lineage>
        <taxon>Eukaryota</taxon>
        <taxon>Metazoa</taxon>
        <taxon>Ecdysozoa</taxon>
        <taxon>Nematoda</taxon>
        <taxon>Chromadorea</taxon>
        <taxon>Rhabditida</taxon>
        <taxon>Tylenchina</taxon>
        <taxon>Tylenchomorpha</taxon>
        <taxon>Sphaerularioidea</taxon>
        <taxon>Anguinidae</taxon>
        <taxon>Anguininae</taxon>
        <taxon>Ditylenchus</taxon>
    </lineage>
</organism>
<accession>A0AAD4MVS9</accession>
<comment type="caution">
    <text evidence="1">The sequence shown here is derived from an EMBL/GenBank/DDBJ whole genome shotgun (WGS) entry which is preliminary data.</text>
</comment>
<keyword evidence="2" id="KW-1185">Reference proteome</keyword>
<evidence type="ECO:0000313" key="2">
    <source>
        <dbReference type="Proteomes" id="UP001201812"/>
    </source>
</evidence>
<reference evidence="1" key="1">
    <citation type="submission" date="2022-01" db="EMBL/GenBank/DDBJ databases">
        <title>Genome Sequence Resource for Two Populations of Ditylenchus destructor, the Migratory Endoparasitic Phytonematode.</title>
        <authorList>
            <person name="Zhang H."/>
            <person name="Lin R."/>
            <person name="Xie B."/>
        </authorList>
    </citation>
    <scope>NUCLEOTIDE SEQUENCE</scope>
    <source>
        <strain evidence="1">BazhouSP</strain>
    </source>
</reference>